<accession>A0AAV1ZFM6</accession>
<sequence length="90" mass="10157">MTRTSKISLNCSFHLGLSVCGFTDVVRMNFAGSVSEMLLLRILSLRFRDAPSFLRPPWRLGLPLMLPDPSSSSELFRLSRVLPGWMPSMQ</sequence>
<dbReference type="EMBL" id="CAXIEN010000048">
    <property type="protein sequence ID" value="CAL1270516.1"/>
    <property type="molecule type" value="Genomic_DNA"/>
</dbReference>
<proteinExistence type="predicted"/>
<protein>
    <submittedName>
        <fullName evidence="1">Uncharacterized protein</fullName>
    </submittedName>
</protein>
<dbReference type="Proteomes" id="UP001497382">
    <property type="component" value="Unassembled WGS sequence"/>
</dbReference>
<name>A0AAV1ZFM6_9ARAC</name>
<reference evidence="1 2" key="1">
    <citation type="submission" date="2024-04" db="EMBL/GenBank/DDBJ databases">
        <authorList>
            <person name="Rising A."/>
            <person name="Reimegard J."/>
            <person name="Sonavane S."/>
            <person name="Akerstrom W."/>
            <person name="Nylinder S."/>
            <person name="Hedman E."/>
            <person name="Kallberg Y."/>
        </authorList>
    </citation>
    <scope>NUCLEOTIDE SEQUENCE [LARGE SCALE GENOMIC DNA]</scope>
</reference>
<organism evidence="1 2">
    <name type="scientific">Larinioides sclopetarius</name>
    <dbReference type="NCBI Taxonomy" id="280406"/>
    <lineage>
        <taxon>Eukaryota</taxon>
        <taxon>Metazoa</taxon>
        <taxon>Ecdysozoa</taxon>
        <taxon>Arthropoda</taxon>
        <taxon>Chelicerata</taxon>
        <taxon>Arachnida</taxon>
        <taxon>Araneae</taxon>
        <taxon>Araneomorphae</taxon>
        <taxon>Entelegynae</taxon>
        <taxon>Araneoidea</taxon>
        <taxon>Araneidae</taxon>
        <taxon>Larinioides</taxon>
    </lineage>
</organism>
<evidence type="ECO:0000313" key="1">
    <source>
        <dbReference type="EMBL" id="CAL1270516.1"/>
    </source>
</evidence>
<comment type="caution">
    <text evidence="1">The sequence shown here is derived from an EMBL/GenBank/DDBJ whole genome shotgun (WGS) entry which is preliminary data.</text>
</comment>
<evidence type="ECO:0000313" key="2">
    <source>
        <dbReference type="Proteomes" id="UP001497382"/>
    </source>
</evidence>
<keyword evidence="2" id="KW-1185">Reference proteome</keyword>
<gene>
    <name evidence="1" type="ORF">LARSCL_LOCUS5333</name>
</gene>
<dbReference type="AlphaFoldDB" id="A0AAV1ZFM6"/>